<comment type="caution">
    <text evidence="5">The sequence shown here is derived from an EMBL/GenBank/DDBJ whole genome shotgun (WGS) entry which is preliminary data.</text>
</comment>
<organism evidence="5 6">
    <name type="scientific">Symbiodinium natans</name>
    <dbReference type="NCBI Taxonomy" id="878477"/>
    <lineage>
        <taxon>Eukaryota</taxon>
        <taxon>Sar</taxon>
        <taxon>Alveolata</taxon>
        <taxon>Dinophyceae</taxon>
        <taxon>Suessiales</taxon>
        <taxon>Symbiodiniaceae</taxon>
        <taxon>Symbiodinium</taxon>
    </lineage>
</organism>
<keyword evidence="2" id="KW-1133">Transmembrane helix</keyword>
<dbReference type="Gene3D" id="3.40.190.10">
    <property type="entry name" value="Periplasmic binding protein-like II"/>
    <property type="match status" value="1"/>
</dbReference>
<gene>
    <name evidence="5" type="primary">CRMB1</name>
    <name evidence="5" type="ORF">SNAT2548_LOCUS10872</name>
</gene>
<feature type="domain" description="ABC-type glycine betaine transport system substrate-binding" evidence="3">
    <location>
        <begin position="464"/>
        <end position="561"/>
    </location>
</feature>
<dbReference type="Proteomes" id="UP000604046">
    <property type="component" value="Unassembled WGS sequence"/>
</dbReference>
<dbReference type="EMBL" id="CAJNDS010000930">
    <property type="protein sequence ID" value="CAE7241190.1"/>
    <property type="molecule type" value="Genomic_DNA"/>
</dbReference>
<evidence type="ECO:0000313" key="6">
    <source>
        <dbReference type="Proteomes" id="UP000604046"/>
    </source>
</evidence>
<feature type="transmembrane region" description="Helical" evidence="2">
    <location>
        <begin position="929"/>
        <end position="950"/>
    </location>
</feature>
<dbReference type="PANTHER" id="PTHR46967:SF2">
    <property type="entry name" value="SUSHI, VON WILLEBRAND FACTOR TYPE A, EGF AND PENTRAXIN DOMAIN-CONTAINING PROTEIN 1-LIKE"/>
    <property type="match status" value="1"/>
</dbReference>
<reference evidence="5" key="1">
    <citation type="submission" date="2021-02" db="EMBL/GenBank/DDBJ databases">
        <authorList>
            <person name="Dougan E. K."/>
            <person name="Rhodes N."/>
            <person name="Thang M."/>
            <person name="Chan C."/>
        </authorList>
    </citation>
    <scope>NUCLEOTIDE SEQUENCE</scope>
</reference>
<evidence type="ECO:0000256" key="1">
    <source>
        <dbReference type="SAM" id="MobiDB-lite"/>
    </source>
</evidence>
<keyword evidence="6" id="KW-1185">Reference proteome</keyword>
<dbReference type="InterPro" id="IPR007210">
    <property type="entry name" value="ABC_Gly_betaine_transp_sub-bd"/>
</dbReference>
<proteinExistence type="predicted"/>
<dbReference type="SUPFAM" id="SSF53850">
    <property type="entry name" value="Periplasmic binding protein-like II"/>
    <property type="match status" value="1"/>
</dbReference>
<feature type="domain" description="Tyrosine-protein kinase ephrin type A/B receptor-like" evidence="4">
    <location>
        <begin position="645"/>
        <end position="693"/>
    </location>
</feature>
<evidence type="ECO:0000313" key="5">
    <source>
        <dbReference type="EMBL" id="CAE7241190.1"/>
    </source>
</evidence>
<feature type="transmembrane region" description="Helical" evidence="2">
    <location>
        <begin position="829"/>
        <end position="848"/>
    </location>
</feature>
<feature type="transmembrane region" description="Helical" evidence="2">
    <location>
        <begin position="1036"/>
        <end position="1059"/>
    </location>
</feature>
<sequence>MARRLVSRSGGTRAVLLSKFSGGGHFLKVQSGTPQKRLAKETTGKQACLREMRVLAGNTFVFSIGHCEIWRCPSRAALVEAATSSDSKEVFSELCEYDETVAGRRGAEKRSPVYVQLWEWNFDDIAKVLPYLIFLGCQRLFGSNSLRLAAMVCRYLSVARLVLWLAVCTYSARASAQCLPDAVPPSLRKLLQSDTARFPLGIWINGNPQDLIMSAIFETLSQEVLGINTSVSQQRRRSVPDGFYALAGCEANESQWNCHGAESRMHVMLGAFVVYSEAQLDQVQRLRVGGILERVGDGYDFSQGLHVPKALFDQAYREHAASLDFFRTYAAEAADSVGSFRNVFARIGDFDPADLVPCADWVLYESQESKRQYIEVTGDSDGLDLVDGSYRARCHEVNWWLAPSCRSNSSVCIPCLTCYTWGVAWYFEMIMTKAGVWKMPLAIGAGTGCGPGGSFERLPHTHNTLFYYWAPDAMFNSLQPIPITFPATNRKSWRQYDMSTTMALVQAETVVSTDMSKWAPEVTTFLKKMWFGSEEMNELLANSSGKDWSGLRDVACEWIKQHEDVWRSWVPVKTSCLPGQGMFSAIAESFVQARENASTCQACPPGRYSALIGDDIGDTAECRVCQPGFSQSAHAAVSCTPCAPGTFSDESGSTLCQKCGQGEYQDREASAACRPCGQFETTRLLGASQRSHCECESGSWWQQDENFTGCHPCSLGMKCLGGLAPPQQQQGYWAMQEMRNGKMQLSVFACYSDLQCPAGVPGTCAGNRVGLACAACLPGHHQAAMGDCKPCDGGLLLLLPMLVVVLTFLPFLCSVLCKCQSRYSSAAPTVAASLAIAVTFAAQGVYGMQSLRIIRQLEIKWLDPAKSLLAALSFISIDFDILGLPCYVPESNPIATYAFQLMALPTFVLASLLPGILARMLRRPFKFRIVFNIWALLFVSLLTAITLMCFKPFECRENPNGKFTIFEYAHVLCWESNSHAMLVGISFIGILAYPVSILAWLLYLTWYYPTWLLSASGINTVEKYRFLFGKFRPERYYYCVLLSIGNLLVGCIPGCFASFPALQVGIMSFVLWARNALHCLLWPWRIEVANWSDLLLQGGVALLLSLAAPLNLEVQIGDRSEYVLTVGMSIVLVLLPASICLAAILALYFRAGKQNRYTTFISHQKASAGIFCRYLKIVMAKHARTKVFYDSDDLLNLGDLFETVRTRTESFLAVLTPGFIQSVWCVGELSMAFHCGLPIFALCCDGHKIPEYLDVNQIESSWPANEFQLLIAHGVGRAEVQAALAYLNRLEHFQLSRTAPGAEQEAVAHMVMGAILGKLGAKPDDFSTLERAAGEGEVSKARVLVASSTSTQSMSTSLVIQQLMQYQLQERVCHVFRAEEIKAAHRASSGIIVLGKGSLEDEAFSELVLAIPGTLTRLLVNDGSFEFPTHDFYRRIRDGELGLRGNPHEISATYQGLCSSLAVPLTPAGPSWLLDRQISQICRRLGRLGTETKSVSPEDFSRPPSDSWLNRPKSWLWEEEQEEEDGERSRSSYVEQAF</sequence>
<feature type="transmembrane region" description="Helical" evidence="2">
    <location>
        <begin position="795"/>
        <end position="817"/>
    </location>
</feature>
<dbReference type="InterPro" id="IPR009030">
    <property type="entry name" value="Growth_fac_rcpt_cys_sf"/>
</dbReference>
<feature type="transmembrane region" description="Helical" evidence="2">
    <location>
        <begin position="895"/>
        <end position="917"/>
    </location>
</feature>
<dbReference type="PANTHER" id="PTHR46967">
    <property type="entry name" value="INSULIN-LIKE GROWTH FACTOR BINDING PROTEIN,N-TERMINAL"/>
    <property type="match status" value="1"/>
</dbReference>
<evidence type="ECO:0000259" key="4">
    <source>
        <dbReference type="Pfam" id="PF07699"/>
    </source>
</evidence>
<dbReference type="SUPFAM" id="SSF52200">
    <property type="entry name" value="Toll/Interleukin receptor TIR domain"/>
    <property type="match status" value="1"/>
</dbReference>
<dbReference type="GO" id="GO:0022857">
    <property type="term" value="F:transmembrane transporter activity"/>
    <property type="evidence" value="ECO:0007669"/>
    <property type="project" value="InterPro"/>
</dbReference>
<dbReference type="Pfam" id="PF04069">
    <property type="entry name" value="OpuAC"/>
    <property type="match status" value="1"/>
</dbReference>
<evidence type="ECO:0000256" key="2">
    <source>
        <dbReference type="SAM" id="Phobius"/>
    </source>
</evidence>
<dbReference type="CDD" id="cd00185">
    <property type="entry name" value="TNFRSF"/>
    <property type="match status" value="1"/>
</dbReference>
<feature type="transmembrane region" description="Helical" evidence="2">
    <location>
        <begin position="980"/>
        <end position="1000"/>
    </location>
</feature>
<name>A0A812LHL3_9DINO</name>
<accession>A0A812LHL3</accession>
<feature type="region of interest" description="Disordered" evidence="1">
    <location>
        <begin position="1518"/>
        <end position="1538"/>
    </location>
</feature>
<dbReference type="Gene3D" id="3.40.50.10140">
    <property type="entry name" value="Toll/interleukin-1 receptor homology (TIR) domain"/>
    <property type="match status" value="1"/>
</dbReference>
<dbReference type="SMART" id="SM01411">
    <property type="entry name" value="Ephrin_rec_like"/>
    <property type="match status" value="2"/>
</dbReference>
<evidence type="ECO:0000259" key="3">
    <source>
        <dbReference type="Pfam" id="PF04069"/>
    </source>
</evidence>
<keyword evidence="2" id="KW-0812">Transmembrane</keyword>
<protein>
    <submittedName>
        <fullName evidence="5">CRMB1 protein</fullName>
    </submittedName>
</protein>
<dbReference type="InterPro" id="IPR035897">
    <property type="entry name" value="Toll_tir_struct_dom_sf"/>
</dbReference>
<dbReference type="Pfam" id="PF07699">
    <property type="entry name" value="Ephrin_rec_like"/>
    <property type="match status" value="1"/>
</dbReference>
<dbReference type="SUPFAM" id="SSF57184">
    <property type="entry name" value="Growth factor receptor domain"/>
    <property type="match status" value="1"/>
</dbReference>
<dbReference type="Gene3D" id="2.10.50.10">
    <property type="entry name" value="Tumor Necrosis Factor Receptor, subunit A, domain 2"/>
    <property type="match status" value="1"/>
</dbReference>
<dbReference type="GO" id="GO:0043190">
    <property type="term" value="C:ATP-binding cassette (ABC) transporter complex"/>
    <property type="evidence" value="ECO:0007669"/>
    <property type="project" value="InterPro"/>
</dbReference>
<keyword evidence="2" id="KW-0472">Membrane</keyword>
<feature type="transmembrane region" description="Helical" evidence="2">
    <location>
        <begin position="1124"/>
        <end position="1149"/>
    </location>
</feature>
<dbReference type="OrthoDB" id="413581at2759"/>
<dbReference type="InterPro" id="IPR011641">
    <property type="entry name" value="Tyr-kin_ephrin_A/B_rcpt-like"/>
</dbReference>